<evidence type="ECO:0000313" key="2">
    <source>
        <dbReference type="EMBL" id="SHK70168.1"/>
    </source>
</evidence>
<proteinExistence type="predicted"/>
<evidence type="ECO:0000313" key="3">
    <source>
        <dbReference type="Proteomes" id="UP000184363"/>
    </source>
</evidence>
<keyword evidence="1" id="KW-0812">Transmembrane</keyword>
<protein>
    <submittedName>
        <fullName evidence="2">Uncharacterized protein</fullName>
    </submittedName>
</protein>
<accession>A0A1M6UM28</accession>
<reference evidence="2 3" key="1">
    <citation type="submission" date="2016-11" db="EMBL/GenBank/DDBJ databases">
        <authorList>
            <person name="Jaros S."/>
            <person name="Januszkiewicz K."/>
            <person name="Wedrychowicz H."/>
        </authorList>
    </citation>
    <scope>NUCLEOTIDE SEQUENCE [LARGE SCALE GENOMIC DNA]</scope>
    <source>
        <strain evidence="2 3">DSM 43832</strain>
    </source>
</reference>
<sequence length="357" mass="39319">MAVGLAVAAAVCFGVAAVMGPDGPSFWLRLGYLVAACAGVVLLIAAVAWAARRPLERLLVDRLTELAGPSLIQAMPPRTVLASLLPWIYGETDHEDVLTGVLGGAGRDLDGSDTAVSRSTTAHFRIWTVEDGVCASEAEWTHELSGVRKSHKFVVFATHDEQIGALVAQQRRFPLFEYFRVLDEDDLGDFIRRVRDQIELGITYTDTSGRVHVVPPRPFAGEVVPLRRFRDYVTLSDDVSPDDLCILQFDLWELADDDHVVQTIDSLTIRATGTPGADLGFYTWSAPHPCFVRTITFDVRDLFPPQGAYEFLVVPFTLTQQALNSGDWTPVHEPIVLQLDSWLLPGHGVTLLWRSAA</sequence>
<organism evidence="2 3">
    <name type="scientific">Pseudonocardia thermophila</name>
    <dbReference type="NCBI Taxonomy" id="1848"/>
    <lineage>
        <taxon>Bacteria</taxon>
        <taxon>Bacillati</taxon>
        <taxon>Actinomycetota</taxon>
        <taxon>Actinomycetes</taxon>
        <taxon>Pseudonocardiales</taxon>
        <taxon>Pseudonocardiaceae</taxon>
        <taxon>Pseudonocardia</taxon>
    </lineage>
</organism>
<keyword evidence="1" id="KW-1133">Transmembrane helix</keyword>
<feature type="transmembrane region" description="Helical" evidence="1">
    <location>
        <begin position="27"/>
        <end position="51"/>
    </location>
</feature>
<keyword evidence="3" id="KW-1185">Reference proteome</keyword>
<dbReference type="EMBL" id="FRAP01000010">
    <property type="protein sequence ID" value="SHK70168.1"/>
    <property type="molecule type" value="Genomic_DNA"/>
</dbReference>
<dbReference type="STRING" id="1848.SAMN05443637_110165"/>
<evidence type="ECO:0000256" key="1">
    <source>
        <dbReference type="SAM" id="Phobius"/>
    </source>
</evidence>
<dbReference type="AlphaFoldDB" id="A0A1M6UM28"/>
<keyword evidence="1" id="KW-0472">Membrane</keyword>
<gene>
    <name evidence="2" type="ORF">SAMN05443637_110165</name>
</gene>
<name>A0A1M6UM28_PSETH</name>
<dbReference type="Proteomes" id="UP000184363">
    <property type="component" value="Unassembled WGS sequence"/>
</dbReference>
<dbReference type="OrthoDB" id="3656879at2"/>
<dbReference type="RefSeq" id="WP_073457653.1">
    <property type="nucleotide sequence ID" value="NZ_CALGVN010000048.1"/>
</dbReference>